<dbReference type="Pfam" id="PF05099">
    <property type="entry name" value="TerB"/>
    <property type="match status" value="1"/>
</dbReference>
<dbReference type="PRINTS" id="PR00625">
    <property type="entry name" value="JDOMAIN"/>
</dbReference>
<dbReference type="Proteomes" id="UP000094056">
    <property type="component" value="Unassembled WGS sequence"/>
</dbReference>
<dbReference type="AlphaFoldDB" id="A0A1E3XB18"/>
<protein>
    <submittedName>
        <fullName evidence="2">Chaperone protein DnaJ</fullName>
    </submittedName>
</protein>
<dbReference type="EMBL" id="MAYW01000048">
    <property type="protein sequence ID" value="ODS32800.1"/>
    <property type="molecule type" value="Genomic_DNA"/>
</dbReference>
<evidence type="ECO:0000259" key="1">
    <source>
        <dbReference type="PROSITE" id="PS50076"/>
    </source>
</evidence>
<dbReference type="PANTHER" id="PTHR24074">
    <property type="entry name" value="CO-CHAPERONE PROTEIN DJLA"/>
    <property type="match status" value="1"/>
</dbReference>
<accession>A0A1E3XB18</accession>
<dbReference type="InterPro" id="IPR007791">
    <property type="entry name" value="DjlA_N"/>
</dbReference>
<gene>
    <name evidence="2" type="ORF">SCARUB_02057</name>
</gene>
<evidence type="ECO:0000313" key="3">
    <source>
        <dbReference type="Proteomes" id="UP000094056"/>
    </source>
</evidence>
<dbReference type="PATRIC" id="fig|1872076.5.peg.2423"/>
<dbReference type="InterPro" id="IPR001623">
    <property type="entry name" value="DnaJ_domain"/>
</dbReference>
<dbReference type="CDD" id="cd07177">
    <property type="entry name" value="terB_like"/>
    <property type="match status" value="1"/>
</dbReference>
<dbReference type="InterPro" id="IPR029024">
    <property type="entry name" value="TerB-like"/>
</dbReference>
<dbReference type="SUPFAM" id="SSF158682">
    <property type="entry name" value="TerB-like"/>
    <property type="match status" value="1"/>
</dbReference>
<organism evidence="2 3">
    <name type="scientific">Candidatus Scalindua rubra</name>
    <dbReference type="NCBI Taxonomy" id="1872076"/>
    <lineage>
        <taxon>Bacteria</taxon>
        <taxon>Pseudomonadati</taxon>
        <taxon>Planctomycetota</taxon>
        <taxon>Candidatus Brocadiia</taxon>
        <taxon>Candidatus Brocadiales</taxon>
        <taxon>Candidatus Scalinduaceae</taxon>
        <taxon>Candidatus Scalindua</taxon>
    </lineage>
</organism>
<sequence>MAKWKGKAIGAGLGWLFGGPLGAILGTMTGDFFDRTAASKTMTERPASNYDRSLNFITHLVGILVSIAKADGHLSRHEINVIERTFINFGFRGEDLSFIRNLIKQTSKVDLDLRAVCHEYKQYSNYEERLSLLRIVYLVAYADKEFHKNEEIMINRIIEYLEINSEDAYEIQGEFCSDDDKNYKILNIDRNASPEDIKKAYRRLSKQYHPDRVSHLGDEFIRLAKDKFQSINKAYEEIKNDKGF</sequence>
<dbReference type="SUPFAM" id="SSF46565">
    <property type="entry name" value="Chaperone J-domain"/>
    <property type="match status" value="1"/>
</dbReference>
<dbReference type="SMART" id="SM00271">
    <property type="entry name" value="DnaJ"/>
    <property type="match status" value="1"/>
</dbReference>
<dbReference type="Pfam" id="PF00226">
    <property type="entry name" value="DnaJ"/>
    <property type="match status" value="1"/>
</dbReference>
<dbReference type="PROSITE" id="PS50076">
    <property type="entry name" value="DNAJ_2"/>
    <property type="match status" value="1"/>
</dbReference>
<dbReference type="CDD" id="cd06257">
    <property type="entry name" value="DnaJ"/>
    <property type="match status" value="1"/>
</dbReference>
<evidence type="ECO:0000313" key="2">
    <source>
        <dbReference type="EMBL" id="ODS32800.1"/>
    </source>
</evidence>
<dbReference type="InterPro" id="IPR036869">
    <property type="entry name" value="J_dom_sf"/>
</dbReference>
<reference evidence="2 3" key="1">
    <citation type="submission" date="2016-07" db="EMBL/GenBank/DDBJ databases">
        <title>Draft genome of Scalindua rubra, obtained from a brine-seawater interface in the Red Sea, sheds light on salt adaptation in anammox bacteria.</title>
        <authorList>
            <person name="Speth D.R."/>
            <person name="Lagkouvardos I."/>
            <person name="Wang Y."/>
            <person name="Qian P.-Y."/>
            <person name="Dutilh B.E."/>
            <person name="Jetten M.S."/>
        </authorList>
    </citation>
    <scope>NUCLEOTIDE SEQUENCE [LARGE SCALE GENOMIC DNA]</scope>
    <source>
        <strain evidence="2">BSI-1</strain>
    </source>
</reference>
<dbReference type="InterPro" id="IPR050817">
    <property type="entry name" value="DjlA_DnaK_co-chaperone"/>
</dbReference>
<dbReference type="Gene3D" id="1.10.3680.10">
    <property type="entry name" value="TerB-like"/>
    <property type="match status" value="1"/>
</dbReference>
<comment type="caution">
    <text evidence="2">The sequence shown here is derived from an EMBL/GenBank/DDBJ whole genome shotgun (WGS) entry which is preliminary data.</text>
</comment>
<proteinExistence type="predicted"/>
<name>A0A1E3XB18_9BACT</name>
<feature type="domain" description="J" evidence="1">
    <location>
        <begin position="181"/>
        <end position="243"/>
    </location>
</feature>
<dbReference type="Gene3D" id="1.10.287.110">
    <property type="entry name" value="DnaJ domain"/>
    <property type="match status" value="1"/>
</dbReference>